<dbReference type="GO" id="GO:0005576">
    <property type="term" value="C:extracellular region"/>
    <property type="evidence" value="ECO:0007669"/>
    <property type="project" value="UniProtKB-SubCell"/>
</dbReference>
<proteinExistence type="inferred from homology"/>
<keyword evidence="3" id="KW-0175">Coiled coil</keyword>
<comment type="caution">
    <text evidence="8">The sequence shown here is derived from an EMBL/GenBank/DDBJ whole genome shotgun (WGS) entry which is preliminary data.</text>
</comment>
<evidence type="ECO:0000313" key="9">
    <source>
        <dbReference type="Proteomes" id="UP001237843"/>
    </source>
</evidence>
<keyword evidence="8" id="KW-0966">Cell projection</keyword>
<dbReference type="InterPro" id="IPR010809">
    <property type="entry name" value="FliD_C"/>
</dbReference>
<comment type="subunit">
    <text evidence="2 5">Homopentamer.</text>
</comment>
<gene>
    <name evidence="8" type="primary">fliD</name>
    <name evidence="8" type="ORF">PT520_09030</name>
</gene>
<dbReference type="RefSeq" id="WP_284074874.1">
    <property type="nucleotide sequence ID" value="NZ_JAQTJH010000011.1"/>
</dbReference>
<keyword evidence="8" id="KW-0282">Flagellum</keyword>
<reference evidence="8" key="2">
    <citation type="submission" date="2023-02" db="EMBL/GenBank/DDBJ databases">
        <authorList>
            <person name="Concha-Toloza M."/>
            <person name="Lopez-Cantillo M."/>
            <person name="Molina-Mora J."/>
            <person name="Collado L."/>
        </authorList>
    </citation>
    <scope>NUCLEOTIDE SEQUENCE</scope>
    <source>
        <strain evidence="8">FR1p273A</strain>
    </source>
</reference>
<keyword evidence="8" id="KW-0969">Cilium</keyword>
<dbReference type="GO" id="GO:0007155">
    <property type="term" value="P:cell adhesion"/>
    <property type="evidence" value="ECO:0007669"/>
    <property type="project" value="InterPro"/>
</dbReference>
<dbReference type="Pfam" id="PF02465">
    <property type="entry name" value="FliD_N"/>
    <property type="match status" value="1"/>
</dbReference>
<dbReference type="PANTHER" id="PTHR30288">
    <property type="entry name" value="FLAGELLAR CAP/ASSEMBLY PROTEIN FLID"/>
    <property type="match status" value="1"/>
</dbReference>
<feature type="domain" description="Flagellar hook-associated protein 2 C-terminal" evidence="7">
    <location>
        <begin position="224"/>
        <end position="435"/>
    </location>
</feature>
<comment type="function">
    <text evidence="5">Required for morphogenesis and for the elongation of the flagellar filament by facilitating polymerization of the flagellin monomers at the tip of growing filament. Forms a capping structure, which prevents flagellin subunits (transported through the central channel of the flagellum) from leaking out without polymerization at the distal end.</text>
</comment>
<protein>
    <recommendedName>
        <fullName evidence="5">Flagellar hook-associated protein 2</fullName>
        <shortName evidence="5">HAP2</shortName>
    </recommendedName>
    <alternativeName>
        <fullName evidence="5">Flagellar cap protein</fullName>
    </alternativeName>
</protein>
<dbReference type="InterPro" id="IPR040026">
    <property type="entry name" value="FliD"/>
</dbReference>
<evidence type="ECO:0000256" key="3">
    <source>
        <dbReference type="ARBA" id="ARBA00023054"/>
    </source>
</evidence>
<feature type="domain" description="Flagellar hook-associated protein 2 N-terminal" evidence="6">
    <location>
        <begin position="17"/>
        <end position="115"/>
    </location>
</feature>
<accession>A0AAW6VQV0</accession>
<keyword evidence="5" id="KW-0964">Secreted</keyword>
<dbReference type="PANTHER" id="PTHR30288:SF0">
    <property type="entry name" value="FLAGELLAR HOOK-ASSOCIATED PROTEIN 2"/>
    <property type="match status" value="1"/>
</dbReference>
<comment type="subcellular location">
    <subcellularLocation>
        <location evidence="5">Secreted</location>
    </subcellularLocation>
    <subcellularLocation>
        <location evidence="5">Bacterial flagellum</location>
    </subcellularLocation>
</comment>
<name>A0AAW6VQV0_9BACT</name>
<dbReference type="EMBL" id="JAQTJH010000011">
    <property type="protein sequence ID" value="MDK2062656.1"/>
    <property type="molecule type" value="Genomic_DNA"/>
</dbReference>
<evidence type="ECO:0000259" key="6">
    <source>
        <dbReference type="Pfam" id="PF02465"/>
    </source>
</evidence>
<dbReference type="InterPro" id="IPR003481">
    <property type="entry name" value="FliD_N"/>
</dbReference>
<evidence type="ECO:0000256" key="2">
    <source>
        <dbReference type="ARBA" id="ARBA00011255"/>
    </source>
</evidence>
<dbReference type="Pfam" id="PF07195">
    <property type="entry name" value="FliD_C"/>
    <property type="match status" value="1"/>
</dbReference>
<evidence type="ECO:0000259" key="7">
    <source>
        <dbReference type="Pfam" id="PF07195"/>
    </source>
</evidence>
<dbReference type="GO" id="GO:0009424">
    <property type="term" value="C:bacterial-type flagellum hook"/>
    <property type="evidence" value="ECO:0007669"/>
    <property type="project" value="UniProtKB-UniRule"/>
</dbReference>
<dbReference type="AlphaFoldDB" id="A0AAW6VQV0"/>
<organism evidence="8 9">
    <name type="scientific">Aliarcobacter butzleri</name>
    <dbReference type="NCBI Taxonomy" id="28197"/>
    <lineage>
        <taxon>Bacteria</taxon>
        <taxon>Pseudomonadati</taxon>
        <taxon>Campylobacterota</taxon>
        <taxon>Epsilonproteobacteria</taxon>
        <taxon>Campylobacterales</taxon>
        <taxon>Arcobacteraceae</taxon>
        <taxon>Aliarcobacter</taxon>
    </lineage>
</organism>
<sequence>MAGVLGLGSSGSTGLNEALIEKLKEADKAATVTPLEKKLEKFTTEKEVVTNIQTKVNELLSAVKVFSLNQTTGANAFQQKSANVTGDGVTFDSDDLSALKAGSLNVKVEKLAQKDVWQSKQFVDVNGKAISKDSLVNQGTLKINGTPINTANKSYSDLVTEINKIDGVQGSLVEDSTGKFRLSIKSSETGESNKINFSGTAADELFNINETNAEILKKYHVLEAQDMKMKVDGVDYSGSSNTITIDGLKITASKSTGESTINIEDDNSNLKTQMQAFVTAYNTLNTLISGEVYSTDSSLGDKASIRNVMSQLKEQLFSQGNSDKTMFSYGFSFDSKTGNLLLDSTTFDKAVKSDKQGLQNLFVGVAEKKGIATTLDELISNSGINKDLIDYESNMLSRQTKLTEQKDKAQEALDAKYKSMAQQFAAYTTIITQMENSFSGLKMLIQQSTASK</sequence>
<reference evidence="8" key="1">
    <citation type="journal article" date="2023" name="Antibiotics">
        <title>Genomic Characterization of Antibiotic-Resistant Campylobacterales Isolated from Chilean Poultry Meat.</title>
        <authorList>
            <person name="Concha-Toloza M."/>
            <person name="Lopez-Cantillo M."/>
            <person name="Molina-Mora J.A."/>
            <person name="Collado L."/>
        </authorList>
    </citation>
    <scope>NUCLEOTIDE SEQUENCE</scope>
    <source>
        <strain evidence="8">FR1p273A</strain>
    </source>
</reference>
<evidence type="ECO:0000256" key="4">
    <source>
        <dbReference type="ARBA" id="ARBA00023143"/>
    </source>
</evidence>
<evidence type="ECO:0000256" key="1">
    <source>
        <dbReference type="ARBA" id="ARBA00009764"/>
    </source>
</evidence>
<dbReference type="GO" id="GO:0071973">
    <property type="term" value="P:bacterial-type flagellum-dependent cell motility"/>
    <property type="evidence" value="ECO:0007669"/>
    <property type="project" value="TreeGrafter"/>
</dbReference>
<keyword evidence="4 5" id="KW-0975">Bacterial flagellum</keyword>
<dbReference type="Proteomes" id="UP001237843">
    <property type="component" value="Unassembled WGS sequence"/>
</dbReference>
<dbReference type="GO" id="GO:0009421">
    <property type="term" value="C:bacterial-type flagellum filament cap"/>
    <property type="evidence" value="ECO:0007669"/>
    <property type="project" value="InterPro"/>
</dbReference>
<evidence type="ECO:0000313" key="8">
    <source>
        <dbReference type="EMBL" id="MDK2062656.1"/>
    </source>
</evidence>
<comment type="similarity">
    <text evidence="1 5">Belongs to the FliD family.</text>
</comment>
<evidence type="ECO:0000256" key="5">
    <source>
        <dbReference type="RuleBase" id="RU362066"/>
    </source>
</evidence>